<dbReference type="InterPro" id="IPR011042">
    <property type="entry name" value="6-blade_b-propeller_TolB-like"/>
</dbReference>
<protein>
    <recommendedName>
        <fullName evidence="4">WD40 repeat domain-containing protein</fullName>
    </recommendedName>
</protein>
<accession>A0A9X3MPA3</accession>
<feature type="chain" id="PRO_5040857336" description="WD40 repeat domain-containing protein" evidence="1">
    <location>
        <begin position="26"/>
        <end position="309"/>
    </location>
</feature>
<evidence type="ECO:0000313" key="2">
    <source>
        <dbReference type="EMBL" id="MDA0160296.1"/>
    </source>
</evidence>
<comment type="caution">
    <text evidence="2">The sequence shown here is derived from an EMBL/GenBank/DDBJ whole genome shotgun (WGS) entry which is preliminary data.</text>
</comment>
<evidence type="ECO:0000256" key="1">
    <source>
        <dbReference type="SAM" id="SignalP"/>
    </source>
</evidence>
<dbReference type="RefSeq" id="WP_270039069.1">
    <property type="nucleotide sequence ID" value="NZ_JAPDOD010000005.1"/>
</dbReference>
<dbReference type="SUPFAM" id="SSF69304">
    <property type="entry name" value="Tricorn protease N-terminal domain"/>
    <property type="match status" value="1"/>
</dbReference>
<name>A0A9X3MPA3_9ACTN</name>
<dbReference type="Gene3D" id="2.120.10.30">
    <property type="entry name" value="TolB, C-terminal domain"/>
    <property type="match status" value="1"/>
</dbReference>
<feature type="signal peptide" evidence="1">
    <location>
        <begin position="1"/>
        <end position="25"/>
    </location>
</feature>
<keyword evidence="1" id="KW-0732">Signal</keyword>
<dbReference type="EMBL" id="JAPDOD010000005">
    <property type="protein sequence ID" value="MDA0160296.1"/>
    <property type="molecule type" value="Genomic_DNA"/>
</dbReference>
<evidence type="ECO:0008006" key="4">
    <source>
        <dbReference type="Google" id="ProtNLM"/>
    </source>
</evidence>
<reference evidence="2" key="1">
    <citation type="submission" date="2022-10" db="EMBL/GenBank/DDBJ databases">
        <title>The WGS of Solirubrobacter ginsenosidimutans DSM 21036.</title>
        <authorList>
            <person name="Jiang Z."/>
        </authorList>
    </citation>
    <scope>NUCLEOTIDE SEQUENCE</scope>
    <source>
        <strain evidence="2">DSM 21036</strain>
    </source>
</reference>
<gene>
    <name evidence="2" type="ORF">OM076_08475</name>
</gene>
<keyword evidence="3" id="KW-1185">Reference proteome</keyword>
<dbReference type="AlphaFoldDB" id="A0A9X3MPA3"/>
<organism evidence="2 3">
    <name type="scientific">Solirubrobacter ginsenosidimutans</name>
    <dbReference type="NCBI Taxonomy" id="490573"/>
    <lineage>
        <taxon>Bacteria</taxon>
        <taxon>Bacillati</taxon>
        <taxon>Actinomycetota</taxon>
        <taxon>Thermoleophilia</taxon>
        <taxon>Solirubrobacterales</taxon>
        <taxon>Solirubrobacteraceae</taxon>
        <taxon>Solirubrobacter</taxon>
    </lineage>
</organism>
<dbReference type="Proteomes" id="UP001149140">
    <property type="component" value="Unassembled WGS sequence"/>
</dbReference>
<evidence type="ECO:0000313" key="3">
    <source>
        <dbReference type="Proteomes" id="UP001149140"/>
    </source>
</evidence>
<sequence length="309" mass="32587">MSRPVAKLAGTAWLIAAFLASPAHATLVYSTSDGIFVANDDGSAPRALSDDGEGPSITPDGRYVQWTQDGHIVVSTVDGTTARRTLPRGYRPPQERAAWTGRDEVLTDHRSGSEHRLVTIAFDPVTGARRQVAAGSLTFNASASPDGSRLALERGHGLGDRRPARHAIVVAGRTVARGTRPVWGPGGIAYVKPPGDLEVITPAGQVVRRVHRDHKVVWPVAWLDDGRLLAAAAREYSWRGTPGTQALLVDATGTATPLPGRYSGVFGIKADGSALLALDESGAAVAVALADGRRTALFDGTVDDIAWSR</sequence>
<proteinExistence type="predicted"/>